<sequence length="186" mass="20038">MEVTSETIFTISIILSLFLVSSAKSCKNYTFASKQVFTSCSELPVLQANLHWNYIPETKSVHIAYRANQTPTGWVAWAINPTGTGMVGSQAIVAFRYSNGTVAVYTTPIDSYNPLMQPGNLSFPVSNVSATYANNEMMILAVVGPLVNGTTFNHAWQAGPVSNENPQIHSTSGPNVESTGTLDLLS</sequence>
<accession>A0AAP0QXT7</accession>
<dbReference type="CDD" id="cd09629">
    <property type="entry name" value="DOMON_CIL1_like"/>
    <property type="match status" value="1"/>
</dbReference>
<keyword evidence="5" id="KW-0472">Membrane</keyword>
<evidence type="ECO:0000256" key="3">
    <source>
        <dbReference type="ARBA" id="ARBA00022729"/>
    </source>
</evidence>
<proteinExistence type="predicted"/>
<keyword evidence="3 7" id="KW-0732">Signal</keyword>
<evidence type="ECO:0000256" key="5">
    <source>
        <dbReference type="ARBA" id="ARBA00023136"/>
    </source>
</evidence>
<evidence type="ECO:0000259" key="8">
    <source>
        <dbReference type="PROSITE" id="PS50836"/>
    </source>
</evidence>
<feature type="domain" description="DOMON" evidence="8">
    <location>
        <begin position="46"/>
        <end position="173"/>
    </location>
</feature>
<evidence type="ECO:0000256" key="4">
    <source>
        <dbReference type="ARBA" id="ARBA00022982"/>
    </source>
</evidence>
<dbReference type="EMBL" id="JBCGBO010000002">
    <property type="protein sequence ID" value="KAK9222628.1"/>
    <property type="molecule type" value="Genomic_DNA"/>
</dbReference>
<dbReference type="AlphaFoldDB" id="A0AAP0QXT7"/>
<dbReference type="PROSITE" id="PS50836">
    <property type="entry name" value="DOMON"/>
    <property type="match status" value="1"/>
</dbReference>
<dbReference type="PANTHER" id="PTHR23130:SF159">
    <property type="entry name" value="OS08G0335600 PROTEIN"/>
    <property type="match status" value="1"/>
</dbReference>
<evidence type="ECO:0000256" key="7">
    <source>
        <dbReference type="SAM" id="SignalP"/>
    </source>
</evidence>
<protein>
    <recommendedName>
        <fullName evidence="8">DOMON domain-containing protein</fullName>
    </recommendedName>
</protein>
<keyword evidence="4" id="KW-0249">Electron transport</keyword>
<evidence type="ECO:0000256" key="2">
    <source>
        <dbReference type="ARBA" id="ARBA00022448"/>
    </source>
</evidence>
<dbReference type="InterPro" id="IPR005018">
    <property type="entry name" value="DOMON_domain"/>
</dbReference>
<keyword evidence="2" id="KW-0813">Transport</keyword>
<feature type="chain" id="PRO_5042919327" description="DOMON domain-containing protein" evidence="7">
    <location>
        <begin position="26"/>
        <end position="186"/>
    </location>
</feature>
<evidence type="ECO:0000256" key="1">
    <source>
        <dbReference type="ARBA" id="ARBA00004370"/>
    </source>
</evidence>
<evidence type="ECO:0000313" key="10">
    <source>
        <dbReference type="Proteomes" id="UP001428341"/>
    </source>
</evidence>
<comment type="subcellular location">
    <subcellularLocation>
        <location evidence="1">Membrane</location>
    </subcellularLocation>
</comment>
<organism evidence="9 10">
    <name type="scientific">Citrus x changshan-huyou</name>
    <dbReference type="NCBI Taxonomy" id="2935761"/>
    <lineage>
        <taxon>Eukaryota</taxon>
        <taxon>Viridiplantae</taxon>
        <taxon>Streptophyta</taxon>
        <taxon>Embryophyta</taxon>
        <taxon>Tracheophyta</taxon>
        <taxon>Spermatophyta</taxon>
        <taxon>Magnoliopsida</taxon>
        <taxon>eudicotyledons</taxon>
        <taxon>Gunneridae</taxon>
        <taxon>Pentapetalae</taxon>
        <taxon>rosids</taxon>
        <taxon>malvids</taxon>
        <taxon>Sapindales</taxon>
        <taxon>Rutaceae</taxon>
        <taxon>Aurantioideae</taxon>
        <taxon>Citrus</taxon>
    </lineage>
</organism>
<reference evidence="9 10" key="1">
    <citation type="submission" date="2024-05" db="EMBL/GenBank/DDBJ databases">
        <title>Haplotype-resolved chromosome-level genome assembly of Huyou (Citrus changshanensis).</title>
        <authorList>
            <person name="Miao C."/>
            <person name="Chen W."/>
            <person name="Wu Y."/>
            <person name="Wang L."/>
            <person name="Zhao S."/>
            <person name="Grierson D."/>
            <person name="Xu C."/>
            <person name="Chen K."/>
        </authorList>
    </citation>
    <scope>NUCLEOTIDE SEQUENCE [LARGE SCALE GENOMIC DNA]</scope>
    <source>
        <strain evidence="9">01-14</strain>
        <tissue evidence="9">Leaf</tissue>
    </source>
</reference>
<gene>
    <name evidence="9" type="ORF">WN944_011064</name>
</gene>
<evidence type="ECO:0000313" key="9">
    <source>
        <dbReference type="EMBL" id="KAK9222628.1"/>
    </source>
</evidence>
<keyword evidence="10" id="KW-1185">Reference proteome</keyword>
<dbReference type="Proteomes" id="UP001428341">
    <property type="component" value="Unassembled WGS sequence"/>
</dbReference>
<feature type="signal peptide" evidence="7">
    <location>
        <begin position="1"/>
        <end position="25"/>
    </location>
</feature>
<dbReference type="Pfam" id="PF04526">
    <property type="entry name" value="DUF568"/>
    <property type="match status" value="1"/>
</dbReference>
<dbReference type="PANTHER" id="PTHR23130">
    <property type="entry name" value="CYTOCHROME B561 AND DOMON DOMAIN-CONTAINING PROTEIN"/>
    <property type="match status" value="1"/>
</dbReference>
<comment type="caution">
    <text evidence="9">The sequence shown here is derived from an EMBL/GenBank/DDBJ whole genome shotgun (WGS) entry which is preliminary data.</text>
</comment>
<dbReference type="InterPro" id="IPR045265">
    <property type="entry name" value="AIR12_DOMON"/>
</dbReference>
<feature type="region of interest" description="Disordered" evidence="6">
    <location>
        <begin position="163"/>
        <end position="186"/>
    </location>
</feature>
<dbReference type="GO" id="GO:0016020">
    <property type="term" value="C:membrane"/>
    <property type="evidence" value="ECO:0007669"/>
    <property type="project" value="UniProtKB-SubCell"/>
</dbReference>
<evidence type="ECO:0000256" key="6">
    <source>
        <dbReference type="SAM" id="MobiDB-lite"/>
    </source>
</evidence>
<name>A0AAP0QXT7_9ROSI</name>